<dbReference type="VEuPathDB" id="TriTrypDB:TCDM_13071"/>
<dbReference type="EMBL" id="PRFC01000308">
    <property type="protein sequence ID" value="PWU92845.1"/>
    <property type="molecule type" value="Genomic_DNA"/>
</dbReference>
<reference evidence="3 4" key="1">
    <citation type="journal article" date="2018" name="Microb. Genom.">
        <title>Expanding an expanded genome: long-read sequencing of Trypanosoma cruzi.</title>
        <authorList>
            <person name="Berna L."/>
            <person name="Rodriguez M."/>
            <person name="Chiribao M.L."/>
            <person name="Parodi-Talice A."/>
            <person name="Pita S."/>
            <person name="Rijo G."/>
            <person name="Alvarez-Valin F."/>
            <person name="Robello C."/>
        </authorList>
    </citation>
    <scope>NUCLEOTIDE SEQUENCE [LARGE SCALE GENOMIC DNA]</scope>
    <source>
        <strain evidence="3 4">TCC</strain>
    </source>
</reference>
<dbReference type="Pfam" id="PF07999">
    <property type="entry name" value="RHSP"/>
    <property type="match status" value="1"/>
</dbReference>
<dbReference type="VEuPathDB" id="TriTrypDB:ECC02_004545"/>
<dbReference type="VEuPathDB" id="TriTrypDB:TcCLB.511019.13"/>
<feature type="domain" description="Retrotransposon hot spot protein,C-terminal" evidence="1">
    <location>
        <begin position="226"/>
        <end position="289"/>
    </location>
</feature>
<evidence type="ECO:0000259" key="1">
    <source>
        <dbReference type="Pfam" id="PF07999"/>
    </source>
</evidence>
<dbReference type="VEuPathDB" id="TriTrypDB:C4B63_198g18"/>
<proteinExistence type="predicted"/>
<dbReference type="Pfam" id="PF20445">
    <property type="entry name" value="RHS_N"/>
    <property type="match status" value="1"/>
</dbReference>
<dbReference type="Proteomes" id="UP000246078">
    <property type="component" value="Unassembled WGS sequence"/>
</dbReference>
<dbReference type="VEuPathDB" id="TriTrypDB:TcCL_Unassigned04907"/>
<dbReference type="AlphaFoldDB" id="A0A2V2V8L7"/>
<protein>
    <submittedName>
        <fullName evidence="3">Putative retrotransposon hot spot protein (RHS)</fullName>
    </submittedName>
</protein>
<feature type="domain" description="Retrotransposon hot spot protein N-terminal" evidence="2">
    <location>
        <begin position="102"/>
        <end position="156"/>
    </location>
</feature>
<accession>A0A2V2V8L7</accession>
<dbReference type="VEuPathDB" id="TriTrypDB:TcG_12966"/>
<evidence type="ECO:0000313" key="3">
    <source>
        <dbReference type="EMBL" id="PWU92845.1"/>
    </source>
</evidence>
<comment type="caution">
    <text evidence="3">The sequence shown here is derived from an EMBL/GenBank/DDBJ whole genome shotgun (WGS) entry which is preliminary data.</text>
</comment>
<sequence length="332" mass="36176">MSCWRSFSRTPRSISVIRSINEMQASDRYLSMKRAVKGEAIFDEDIRKLCDKGVNNPPGWSLAAAEAKAAVHNSTKHFLDAAAGEARNPTTTSAPEKLEGCYESVHNARRSHAVELPDGVERKKTGMGMGVREGKPEQSWTYNKADDAIEKNDAVQQFGAASQADGARLGEGMAVLAEYDTGSSQGHFCKLWGGSSVADRQGRSNRVAQPSRWDLLCAQATCADWTPGIGKSVAAGSYLLYQLLHCDVEKSQVVVHCFGGGDAYVSDKTTRAVTRYGDEDMCISELKSLRGPWEECVYYLRCGKGGNAATETFCAHFWMGHDCGVIPKGKQL</sequence>
<gene>
    <name evidence="3" type="ORF">C3747_308g9</name>
</gene>
<dbReference type="VEuPathDB" id="TriTrypDB:TCSYLVIO_008770"/>
<dbReference type="VEuPathDB" id="TriTrypDB:C3747_308g9"/>
<organism evidence="3 4">
    <name type="scientific">Trypanosoma cruzi</name>
    <dbReference type="NCBI Taxonomy" id="5693"/>
    <lineage>
        <taxon>Eukaryota</taxon>
        <taxon>Discoba</taxon>
        <taxon>Euglenozoa</taxon>
        <taxon>Kinetoplastea</taxon>
        <taxon>Metakinetoplastina</taxon>
        <taxon>Trypanosomatida</taxon>
        <taxon>Trypanosomatidae</taxon>
        <taxon>Trypanosoma</taxon>
        <taxon>Schizotrypanum</taxon>
    </lineage>
</organism>
<name>A0A2V2V8L7_TRYCR</name>
<dbReference type="InterPro" id="IPR046836">
    <property type="entry name" value="RHS_C"/>
</dbReference>
<evidence type="ECO:0000313" key="4">
    <source>
        <dbReference type="Proteomes" id="UP000246078"/>
    </source>
</evidence>
<dbReference type="VEuPathDB" id="TriTrypDB:Tc_MARK_5129"/>
<evidence type="ECO:0000259" key="2">
    <source>
        <dbReference type="Pfam" id="PF20445"/>
    </source>
</evidence>
<dbReference type="InterPro" id="IPR046835">
    <property type="entry name" value="RHS_N"/>
</dbReference>